<name>A0ABS9CXR5_9RHOB</name>
<comment type="caution">
    <text evidence="2">The sequence shown here is derived from an EMBL/GenBank/DDBJ whole genome shotgun (WGS) entry which is preliminary data.</text>
</comment>
<organism evidence="2 3">
    <name type="scientific">Octadecabacter dasysiphoniae</name>
    <dbReference type="NCBI Taxonomy" id="2909341"/>
    <lineage>
        <taxon>Bacteria</taxon>
        <taxon>Pseudomonadati</taxon>
        <taxon>Pseudomonadota</taxon>
        <taxon>Alphaproteobacteria</taxon>
        <taxon>Rhodobacterales</taxon>
        <taxon>Roseobacteraceae</taxon>
        <taxon>Octadecabacter</taxon>
    </lineage>
</organism>
<protein>
    <submittedName>
        <fullName evidence="2">S1 family peptidase</fullName>
    </submittedName>
</protein>
<reference evidence="2 3" key="1">
    <citation type="submission" date="2022-01" db="EMBL/GenBank/DDBJ databases">
        <title>Octadecabacter sp. nov., isolated from a marine alga.</title>
        <authorList>
            <person name="Jin M.S."/>
            <person name="Kim H.M."/>
            <person name="Han D.M."/>
            <person name="Jung J.J."/>
            <person name="Jeon C.O."/>
        </authorList>
    </citation>
    <scope>NUCLEOTIDE SEQUENCE [LARGE SCALE GENOMIC DNA]</scope>
    <source>
        <strain evidence="2 3">G9-8</strain>
    </source>
</reference>
<dbReference type="EMBL" id="JAKGAQ010000003">
    <property type="protein sequence ID" value="MCF2872060.1"/>
    <property type="molecule type" value="Genomic_DNA"/>
</dbReference>
<feature type="domain" description="Peptidase S1" evidence="1">
    <location>
        <begin position="38"/>
        <end position="113"/>
    </location>
</feature>
<evidence type="ECO:0000259" key="1">
    <source>
        <dbReference type="Pfam" id="PF00089"/>
    </source>
</evidence>
<sequence length="204" mass="21245">MHRLFLFSCIAVLLTGCGLLFGPVVEIEDVPAMVLPTPVQIRTAGGTMCNGVRLDGQTVATAAHCLADGTNVSVIEAEATLRPSAVQIHPAYEFLDRSSAAGLDLAKIFVEAPFGAAGEVVIAPLQAGPVEILVRDSAGEFRNVRCEYLGQSGTLTEVSCLVRLGWSGAPVVQNGALVGLLSARGQRQTAGVAQIADATRLDSF</sequence>
<evidence type="ECO:0000313" key="2">
    <source>
        <dbReference type="EMBL" id="MCF2872060.1"/>
    </source>
</evidence>
<gene>
    <name evidence="2" type="ORF">L0664_13375</name>
</gene>
<dbReference type="SUPFAM" id="SSF50494">
    <property type="entry name" value="Trypsin-like serine proteases"/>
    <property type="match status" value="1"/>
</dbReference>
<keyword evidence="3" id="KW-1185">Reference proteome</keyword>
<proteinExistence type="predicted"/>
<dbReference type="InterPro" id="IPR009003">
    <property type="entry name" value="Peptidase_S1_PA"/>
</dbReference>
<dbReference type="InterPro" id="IPR043504">
    <property type="entry name" value="Peptidase_S1_PA_chymotrypsin"/>
</dbReference>
<accession>A0ABS9CXR5</accession>
<evidence type="ECO:0000313" key="3">
    <source>
        <dbReference type="Proteomes" id="UP001200557"/>
    </source>
</evidence>
<dbReference type="InterPro" id="IPR001254">
    <property type="entry name" value="Trypsin_dom"/>
</dbReference>
<dbReference type="Gene3D" id="2.40.10.10">
    <property type="entry name" value="Trypsin-like serine proteases"/>
    <property type="match status" value="1"/>
</dbReference>
<dbReference type="Pfam" id="PF00089">
    <property type="entry name" value="Trypsin"/>
    <property type="match status" value="1"/>
</dbReference>
<dbReference type="Proteomes" id="UP001200557">
    <property type="component" value="Unassembled WGS sequence"/>
</dbReference>
<dbReference type="RefSeq" id="WP_235226386.1">
    <property type="nucleotide sequence ID" value="NZ_JAKGAQ010000003.1"/>
</dbReference>
<dbReference type="PROSITE" id="PS51257">
    <property type="entry name" value="PROKAR_LIPOPROTEIN"/>
    <property type="match status" value="1"/>
</dbReference>